<evidence type="ECO:0000256" key="1">
    <source>
        <dbReference type="ARBA" id="ARBA00022723"/>
    </source>
</evidence>
<keyword evidence="2" id="KW-0863">Zinc-finger</keyword>
<feature type="domain" description="Zinc finger DksA/TraR C4-type" evidence="5">
    <location>
        <begin position="88"/>
        <end position="119"/>
    </location>
</feature>
<dbReference type="Pfam" id="PF01258">
    <property type="entry name" value="zf-dskA_traR"/>
    <property type="match status" value="1"/>
</dbReference>
<evidence type="ECO:0000256" key="2">
    <source>
        <dbReference type="ARBA" id="ARBA00022771"/>
    </source>
</evidence>
<evidence type="ECO:0000256" key="4">
    <source>
        <dbReference type="PROSITE-ProRule" id="PRU00510"/>
    </source>
</evidence>
<comment type="caution">
    <text evidence="6">The sequence shown here is derived from an EMBL/GenBank/DDBJ whole genome shotgun (WGS) entry which is preliminary data.</text>
</comment>
<evidence type="ECO:0000313" key="7">
    <source>
        <dbReference type="Proteomes" id="UP001230253"/>
    </source>
</evidence>
<feature type="zinc finger region" description="dksA C4-type" evidence="4">
    <location>
        <begin position="93"/>
        <end position="117"/>
    </location>
</feature>
<dbReference type="PROSITE" id="PS51128">
    <property type="entry name" value="ZF_DKSA_2"/>
    <property type="match status" value="1"/>
</dbReference>
<reference evidence="6 7" key="1">
    <citation type="submission" date="2023-07" db="EMBL/GenBank/DDBJ databases">
        <title>Genomic Encyclopedia of Type Strains, Phase IV (KMG-IV): sequencing the most valuable type-strain genomes for metagenomic binning, comparative biology and taxonomic classification.</title>
        <authorList>
            <person name="Goeker M."/>
        </authorList>
    </citation>
    <scope>NUCLEOTIDE SEQUENCE [LARGE SCALE GENOMIC DNA]</scope>
    <source>
        <strain evidence="6 7">DSM 11549</strain>
    </source>
</reference>
<dbReference type="RefSeq" id="WP_307154212.1">
    <property type="nucleotide sequence ID" value="NZ_JAUSUK010000002.1"/>
</dbReference>
<dbReference type="PANTHER" id="PTHR33823">
    <property type="entry name" value="RNA POLYMERASE-BINDING TRANSCRIPTION FACTOR DKSA-RELATED"/>
    <property type="match status" value="1"/>
</dbReference>
<dbReference type="SUPFAM" id="SSF57716">
    <property type="entry name" value="Glucocorticoid receptor-like (DNA-binding domain)"/>
    <property type="match status" value="1"/>
</dbReference>
<gene>
    <name evidence="6" type="ORF">J2R99_001842</name>
</gene>
<protein>
    <submittedName>
        <fullName evidence="6">DnaK suppressor protein</fullName>
    </submittedName>
</protein>
<keyword evidence="7" id="KW-1185">Reference proteome</keyword>
<evidence type="ECO:0000259" key="5">
    <source>
        <dbReference type="Pfam" id="PF01258"/>
    </source>
</evidence>
<sequence>MDDLDPTQIAELRQRIENELAELEALSQASAEGSRPVELDQQSVGRISRMDAMQVQAMALASQKRRTARIDGLKAALRRLSDGRLSQGEYGYCASCDEPIAFGRLKADPMARLCLACARLGET</sequence>
<dbReference type="Gene3D" id="1.20.120.910">
    <property type="entry name" value="DksA, coiled-coil domain"/>
    <property type="match status" value="1"/>
</dbReference>
<evidence type="ECO:0000256" key="3">
    <source>
        <dbReference type="ARBA" id="ARBA00022833"/>
    </source>
</evidence>
<accession>A0ABU0C704</accession>
<dbReference type="Proteomes" id="UP001230253">
    <property type="component" value="Unassembled WGS sequence"/>
</dbReference>
<dbReference type="EMBL" id="JAUSUK010000002">
    <property type="protein sequence ID" value="MDQ0325973.1"/>
    <property type="molecule type" value="Genomic_DNA"/>
</dbReference>
<proteinExistence type="predicted"/>
<name>A0ABU0C704_9BRAD</name>
<dbReference type="PANTHER" id="PTHR33823:SF4">
    <property type="entry name" value="GENERAL STRESS PROTEIN 16O"/>
    <property type="match status" value="1"/>
</dbReference>
<evidence type="ECO:0000313" key="6">
    <source>
        <dbReference type="EMBL" id="MDQ0325973.1"/>
    </source>
</evidence>
<keyword evidence="1" id="KW-0479">Metal-binding</keyword>
<keyword evidence="3" id="KW-0862">Zinc</keyword>
<organism evidence="6 7">
    <name type="scientific">Rhodopseudomonas julia</name>
    <dbReference type="NCBI Taxonomy" id="200617"/>
    <lineage>
        <taxon>Bacteria</taxon>
        <taxon>Pseudomonadati</taxon>
        <taxon>Pseudomonadota</taxon>
        <taxon>Alphaproteobacteria</taxon>
        <taxon>Hyphomicrobiales</taxon>
        <taxon>Nitrobacteraceae</taxon>
        <taxon>Rhodopseudomonas</taxon>
    </lineage>
</organism>
<dbReference type="InterPro" id="IPR000962">
    <property type="entry name" value="Znf_DskA_TraR"/>
</dbReference>